<dbReference type="PROSITE" id="PS50943">
    <property type="entry name" value="HTH_CROC1"/>
    <property type="match status" value="1"/>
</dbReference>
<evidence type="ECO:0000259" key="2">
    <source>
        <dbReference type="PROSITE" id="PS50943"/>
    </source>
</evidence>
<dbReference type="PANTHER" id="PTHR46558">
    <property type="entry name" value="TRACRIPTIONAL REGULATORY PROTEIN-RELATED-RELATED"/>
    <property type="match status" value="1"/>
</dbReference>
<gene>
    <name evidence="3" type="ORF">F6J89_12570</name>
</gene>
<dbReference type="Gene3D" id="1.10.260.40">
    <property type="entry name" value="lambda repressor-like DNA-binding domains"/>
    <property type="match status" value="1"/>
</dbReference>
<dbReference type="CDD" id="cd00093">
    <property type="entry name" value="HTH_XRE"/>
    <property type="match status" value="1"/>
</dbReference>
<dbReference type="AlphaFoldDB" id="A0A6B3NBY0"/>
<dbReference type="InterPro" id="IPR010982">
    <property type="entry name" value="Lambda_DNA-bd_dom_sf"/>
</dbReference>
<sequence>MTSFGDKIKQRRESLNFTQRQLALELDVTVTTVQNWESGRHIPKLAPKQMKQLCDLLNLTLEELAE</sequence>
<dbReference type="InterPro" id="IPR001387">
    <property type="entry name" value="Cro/C1-type_HTH"/>
</dbReference>
<feature type="domain" description="HTH cro/C1-type" evidence="2">
    <location>
        <begin position="8"/>
        <end position="64"/>
    </location>
</feature>
<evidence type="ECO:0000256" key="1">
    <source>
        <dbReference type="ARBA" id="ARBA00023125"/>
    </source>
</evidence>
<name>A0A6B3NBY0_9CYAN</name>
<accession>A0A6B3NBY0</accession>
<dbReference type="SMART" id="SM00530">
    <property type="entry name" value="HTH_XRE"/>
    <property type="match status" value="1"/>
</dbReference>
<dbReference type="EMBL" id="JAAHFQ010000213">
    <property type="protein sequence ID" value="NER28435.1"/>
    <property type="molecule type" value="Genomic_DNA"/>
</dbReference>
<reference evidence="3" key="1">
    <citation type="submission" date="2019-11" db="EMBL/GenBank/DDBJ databases">
        <title>Genomic insights into an expanded diversity of filamentous marine cyanobacteria reveals the extraordinary biosynthetic potential of Moorea and Okeania.</title>
        <authorList>
            <person name="Ferreira Leao T."/>
            <person name="Wang M."/>
            <person name="Moss N."/>
            <person name="Da Silva R."/>
            <person name="Sanders J."/>
            <person name="Nurk S."/>
            <person name="Gurevich A."/>
            <person name="Humphrey G."/>
            <person name="Reher R."/>
            <person name="Zhu Q."/>
            <person name="Belda-Ferre P."/>
            <person name="Glukhov E."/>
            <person name="Rex R."/>
            <person name="Dorrestein P.C."/>
            <person name="Knight R."/>
            <person name="Pevzner P."/>
            <person name="Gerwick W.H."/>
            <person name="Gerwick L."/>
        </authorList>
    </citation>
    <scope>NUCLEOTIDE SEQUENCE</scope>
    <source>
        <strain evidence="3">SIO1C4</strain>
    </source>
</reference>
<dbReference type="Pfam" id="PF01381">
    <property type="entry name" value="HTH_3"/>
    <property type="match status" value="1"/>
</dbReference>
<dbReference type="PANTHER" id="PTHR46558:SF15">
    <property type="entry name" value="HELIX-TURN-HELIX DOMAIN PROTEIN"/>
    <property type="match status" value="1"/>
</dbReference>
<protein>
    <submittedName>
        <fullName evidence="3">Helix-turn-helix transcriptional regulator</fullName>
    </submittedName>
</protein>
<proteinExistence type="predicted"/>
<evidence type="ECO:0000313" key="3">
    <source>
        <dbReference type="EMBL" id="NER28435.1"/>
    </source>
</evidence>
<dbReference type="SUPFAM" id="SSF47413">
    <property type="entry name" value="lambda repressor-like DNA-binding domains"/>
    <property type="match status" value="1"/>
</dbReference>
<keyword evidence="1" id="KW-0238">DNA-binding</keyword>
<comment type="caution">
    <text evidence="3">The sequence shown here is derived from an EMBL/GenBank/DDBJ whole genome shotgun (WGS) entry which is preliminary data.</text>
</comment>
<organism evidence="3">
    <name type="scientific">Symploca sp. SIO1C4</name>
    <dbReference type="NCBI Taxonomy" id="2607765"/>
    <lineage>
        <taxon>Bacteria</taxon>
        <taxon>Bacillati</taxon>
        <taxon>Cyanobacteriota</taxon>
        <taxon>Cyanophyceae</taxon>
        <taxon>Coleofasciculales</taxon>
        <taxon>Coleofasciculaceae</taxon>
        <taxon>Symploca</taxon>
    </lineage>
</organism>
<dbReference type="GO" id="GO:0003677">
    <property type="term" value="F:DNA binding"/>
    <property type="evidence" value="ECO:0007669"/>
    <property type="project" value="UniProtKB-KW"/>
</dbReference>